<name>A0A2S7T0J0_9BACT</name>
<dbReference type="GO" id="GO:0016747">
    <property type="term" value="F:acyltransferase activity, transferring groups other than amino-acyl groups"/>
    <property type="evidence" value="ECO:0007669"/>
    <property type="project" value="InterPro"/>
</dbReference>
<evidence type="ECO:0000313" key="2">
    <source>
        <dbReference type="EMBL" id="PQJ12276.1"/>
    </source>
</evidence>
<organism evidence="2 3">
    <name type="scientific">Flavipsychrobacter stenotrophus</name>
    <dbReference type="NCBI Taxonomy" id="2077091"/>
    <lineage>
        <taxon>Bacteria</taxon>
        <taxon>Pseudomonadati</taxon>
        <taxon>Bacteroidota</taxon>
        <taxon>Chitinophagia</taxon>
        <taxon>Chitinophagales</taxon>
        <taxon>Chitinophagaceae</taxon>
        <taxon>Flavipsychrobacter</taxon>
    </lineage>
</organism>
<keyword evidence="3" id="KW-1185">Reference proteome</keyword>
<accession>A0A2S7T0J0</accession>
<evidence type="ECO:0000259" key="1">
    <source>
        <dbReference type="PROSITE" id="PS51186"/>
    </source>
</evidence>
<dbReference type="Proteomes" id="UP000239872">
    <property type="component" value="Unassembled WGS sequence"/>
</dbReference>
<dbReference type="SUPFAM" id="SSF55729">
    <property type="entry name" value="Acyl-CoA N-acyltransferases (Nat)"/>
    <property type="match status" value="1"/>
</dbReference>
<reference evidence="2 3" key="1">
    <citation type="submission" date="2018-01" db="EMBL/GenBank/DDBJ databases">
        <title>A novel member of the phylum Bacteroidetes isolated from glacier ice.</title>
        <authorList>
            <person name="Liu Q."/>
            <person name="Xin Y.-H."/>
        </authorList>
    </citation>
    <scope>NUCLEOTIDE SEQUENCE [LARGE SCALE GENOMIC DNA]</scope>
    <source>
        <strain evidence="2 3">RB1R16</strain>
    </source>
</reference>
<protein>
    <submittedName>
        <fullName evidence="2">N-acetyltransferase</fullName>
    </submittedName>
</protein>
<keyword evidence="2" id="KW-0808">Transferase</keyword>
<dbReference type="InterPro" id="IPR016181">
    <property type="entry name" value="Acyl_CoA_acyltransferase"/>
</dbReference>
<dbReference type="EMBL" id="PPSL01000001">
    <property type="protein sequence ID" value="PQJ12276.1"/>
    <property type="molecule type" value="Genomic_DNA"/>
</dbReference>
<gene>
    <name evidence="2" type="ORF">CJD36_000520</name>
</gene>
<dbReference type="PANTHER" id="PTHR43610">
    <property type="entry name" value="BLL6696 PROTEIN"/>
    <property type="match status" value="1"/>
</dbReference>
<dbReference type="PANTHER" id="PTHR43610:SF1">
    <property type="entry name" value="N-ACETYLTRANSFERASE DOMAIN-CONTAINING PROTEIN"/>
    <property type="match status" value="1"/>
</dbReference>
<dbReference type="Pfam" id="PF13302">
    <property type="entry name" value="Acetyltransf_3"/>
    <property type="match status" value="1"/>
</dbReference>
<sequence>MNMNLQPTHLENDLIKLVPLASDDLERLYLVASDPLIWDQHPNKFRYKRDVFQAFFNEAIASGSAFLIFDAKTNEVIGSSRYYDYDAAKGEIAIGYTFLARSCWGGTYNRALKQLMIDHAFESVGSVLLHIGEGNIRSQKAAMKIGGKKVGQIEMEMPGEAYKLNYIFEITKEDWNKPA</sequence>
<evidence type="ECO:0000313" key="3">
    <source>
        <dbReference type="Proteomes" id="UP000239872"/>
    </source>
</evidence>
<dbReference type="OrthoDB" id="9795199at2"/>
<dbReference type="InterPro" id="IPR000182">
    <property type="entry name" value="GNAT_dom"/>
</dbReference>
<dbReference type="PROSITE" id="PS51186">
    <property type="entry name" value="GNAT"/>
    <property type="match status" value="1"/>
</dbReference>
<dbReference type="AlphaFoldDB" id="A0A2S7T0J0"/>
<comment type="caution">
    <text evidence="2">The sequence shown here is derived from an EMBL/GenBank/DDBJ whole genome shotgun (WGS) entry which is preliminary data.</text>
</comment>
<proteinExistence type="predicted"/>
<feature type="domain" description="N-acetyltransferase" evidence="1">
    <location>
        <begin position="15"/>
        <end position="173"/>
    </location>
</feature>
<dbReference type="Gene3D" id="3.40.630.30">
    <property type="match status" value="1"/>
</dbReference>